<dbReference type="OrthoDB" id="9788058at2"/>
<proteinExistence type="predicted"/>
<dbReference type="RefSeq" id="WP_011526176.1">
    <property type="nucleotide sequence ID" value="NC_008011.1"/>
</dbReference>
<dbReference type="eggNOG" id="COG3698">
    <property type="taxonomic scope" value="Bacteria"/>
</dbReference>
<accession>Q1MS76</accession>
<dbReference type="KEGG" id="lip:LI0093"/>
<reference evidence="2 3" key="1">
    <citation type="submission" date="2005-11" db="EMBL/GenBank/DDBJ databases">
        <title>The complete genome sequence of Lawsonia intracellularis: the causative agent of proliferative enteropathy.</title>
        <authorList>
            <person name="Kaur K."/>
            <person name="Zhang Q."/>
            <person name="Beckler D."/>
            <person name="Munir S."/>
            <person name="Li L."/>
            <person name="Kinsley K."/>
            <person name="Herron L."/>
            <person name="Peterson A."/>
            <person name="May B."/>
            <person name="Singh S."/>
            <person name="Gebhart C."/>
            <person name="Kapur V."/>
        </authorList>
    </citation>
    <scope>NUCLEOTIDE SEQUENCE [LARGE SCALE GENOMIC DNA]</scope>
    <source>
        <strain evidence="2 3">PHE/MN1-00</strain>
    </source>
</reference>
<organism evidence="2 3">
    <name type="scientific">Lawsonia intracellularis (strain PHE/MN1-00)</name>
    <dbReference type="NCBI Taxonomy" id="363253"/>
    <lineage>
        <taxon>Bacteria</taxon>
        <taxon>Pseudomonadati</taxon>
        <taxon>Thermodesulfobacteriota</taxon>
        <taxon>Desulfovibrionia</taxon>
        <taxon>Desulfovibrionales</taxon>
        <taxon>Desulfovibrionaceae</taxon>
        <taxon>Lawsonia</taxon>
    </lineage>
</organism>
<evidence type="ECO:0000313" key="2">
    <source>
        <dbReference type="EMBL" id="CAJ54149.1"/>
    </source>
</evidence>
<evidence type="ECO:0000313" key="3">
    <source>
        <dbReference type="Proteomes" id="UP000002430"/>
    </source>
</evidence>
<keyword evidence="1" id="KW-0812">Transmembrane</keyword>
<name>Q1MS76_LAWIP</name>
<keyword evidence="1" id="KW-0472">Membrane</keyword>
<sequence>MATNLFSIQKKFTLFLVLVTLISFMYISFTIAKDSSSSSKEKNVSNKLYKKEQLTRLDECYTGGGNGYYQWDFDLDNIPKWQLLEHGLWLGKFPGVTKAGDVFEVVMLKINPQYYDFSLHMASQTGKAFSLQDWSNTYELSAVINASMYLPDGVTSTGYLRNHDHINNAHVGKRLGAFFVASPYNSTLPNADLLDRTSDNWEILLPQYKIVVQNYRVISANRQCLWSTKKVIHSIAAVARDGKGYLFFIHTKYPISDLDFGNLLLSLPIDIRIVMYVEGGSQAGLLINTSNFKQLWMGKHPVSILSINNTSVPIPNVIGIKKRKGPIPSLK</sequence>
<evidence type="ECO:0000256" key="1">
    <source>
        <dbReference type="SAM" id="Phobius"/>
    </source>
</evidence>
<dbReference type="HOGENOM" id="CLU_071504_0_0_7"/>
<protein>
    <submittedName>
        <fullName evidence="2">Uncharacterized protein</fullName>
    </submittedName>
</protein>
<dbReference type="AlphaFoldDB" id="Q1MS76"/>
<feature type="transmembrane region" description="Helical" evidence="1">
    <location>
        <begin position="12"/>
        <end position="32"/>
    </location>
</feature>
<dbReference type="EMBL" id="AM180252">
    <property type="protein sequence ID" value="CAJ54149.1"/>
    <property type="molecule type" value="Genomic_DNA"/>
</dbReference>
<dbReference type="Proteomes" id="UP000002430">
    <property type="component" value="Chromosome"/>
</dbReference>
<keyword evidence="3" id="KW-1185">Reference proteome</keyword>
<keyword evidence="1" id="KW-1133">Transmembrane helix</keyword>
<gene>
    <name evidence="2" type="ordered locus">LI0093</name>
</gene>